<comment type="similarity">
    <text evidence="2">Belongs to the transpeptidase family.</text>
</comment>
<dbReference type="PANTHER" id="PTHR30627">
    <property type="entry name" value="PEPTIDOGLYCAN D,D-TRANSPEPTIDASE"/>
    <property type="match status" value="1"/>
</dbReference>
<dbReference type="SUPFAM" id="SSF56519">
    <property type="entry name" value="Penicillin binding protein dimerisation domain"/>
    <property type="match status" value="1"/>
</dbReference>
<dbReference type="GO" id="GO:0071555">
    <property type="term" value="P:cell wall organization"/>
    <property type="evidence" value="ECO:0007669"/>
    <property type="project" value="TreeGrafter"/>
</dbReference>
<evidence type="ECO:0000256" key="1">
    <source>
        <dbReference type="ARBA" id="ARBA00004370"/>
    </source>
</evidence>
<evidence type="ECO:0000313" key="8">
    <source>
        <dbReference type="Proteomes" id="UP001329915"/>
    </source>
</evidence>
<dbReference type="GO" id="GO:0008658">
    <property type="term" value="F:penicillin binding"/>
    <property type="evidence" value="ECO:0007669"/>
    <property type="project" value="InterPro"/>
</dbReference>
<dbReference type="KEGG" id="dbc:MFMK1_003015"/>
<dbReference type="Pfam" id="PF00905">
    <property type="entry name" value="Transpeptidase"/>
    <property type="match status" value="1"/>
</dbReference>
<protein>
    <submittedName>
        <fullName evidence="7">Penicillin-binding protein 2</fullName>
    </submittedName>
</protein>
<evidence type="ECO:0000313" key="7">
    <source>
        <dbReference type="EMBL" id="WRO23166.1"/>
    </source>
</evidence>
<name>A0AAU0USF9_9FIRM</name>
<dbReference type="InterPro" id="IPR012338">
    <property type="entry name" value="Beta-lactam/transpept-like"/>
</dbReference>
<sequence>MRRRLNVVFSILILVGLFLAGRLILIQLVDGDGLSQQAALMQQRYIRNEPVPRGDVLDRNLTSLTDTRTGLALMVFPNLLKNMDLVSQEIRSVFGEIYNIDQLTAAENWEEPVVLNTFTSFEKVAKIQDLNLPGVFIVPLTIRYGPDSLARHLVGHLTSGKEGSAPVFGQTGSMSKQKPDYTGSSGIEKRYDPELSYGESSSLWSLFFDARGNLVPGLSFDKVERKQQSERYSVVLTVDGNLQAEVESIMDKTVAQGAVVVMDAGTGAVLAAASRPNYRQDRVGQVLDAEGAPLLNRIFNSYYPGSIFKIVVAAAALEEGLVSPQEIFNCTGNYQFDSGLEIPCWNTDGHGELTFAEALGFSCNPTFIEVALRLGRSKLLEYARAFGLEKELVTGYALPGYNSLNVGYSAGDLGNAAVGQKGVHVSPLQIAAMTSVVASGGIFHTPKLVEGVVDGNGRVLENVLQGEEKRIISAETARTVQAMMKLTTTIGTGKSAWIPEGAAGKTSSAETGQVDEQGRQIINAWFTGFIPLEHPKYVITVLVEGGNYGGKVAAPIFREIAEYLLGAKDS</sequence>
<evidence type="ECO:0000256" key="3">
    <source>
        <dbReference type="ARBA" id="ARBA00023136"/>
    </source>
</evidence>
<dbReference type="Gene3D" id="3.90.1310.10">
    <property type="entry name" value="Penicillin-binding protein 2a (Domain 2)"/>
    <property type="match status" value="1"/>
</dbReference>
<dbReference type="Proteomes" id="UP001329915">
    <property type="component" value="Chromosome"/>
</dbReference>
<evidence type="ECO:0000256" key="2">
    <source>
        <dbReference type="ARBA" id="ARBA00007171"/>
    </source>
</evidence>
<dbReference type="InterPro" id="IPR005311">
    <property type="entry name" value="PBP_dimer"/>
</dbReference>
<dbReference type="InterPro" id="IPR001460">
    <property type="entry name" value="PCN-bd_Tpept"/>
</dbReference>
<evidence type="ECO:0000259" key="6">
    <source>
        <dbReference type="Pfam" id="PF03717"/>
    </source>
</evidence>
<gene>
    <name evidence="7" type="ORF">MFMK1_003015</name>
</gene>
<organism evidence="7 8">
    <name type="scientific">Metallumcola ferriviriculae</name>
    <dbReference type="NCBI Taxonomy" id="3039180"/>
    <lineage>
        <taxon>Bacteria</taxon>
        <taxon>Bacillati</taxon>
        <taxon>Bacillota</taxon>
        <taxon>Clostridia</taxon>
        <taxon>Neomoorellales</taxon>
        <taxon>Desulfitibacteraceae</taxon>
        <taxon>Metallumcola</taxon>
    </lineage>
</organism>
<accession>A0AAU0USF9</accession>
<evidence type="ECO:0000256" key="4">
    <source>
        <dbReference type="SAM" id="MobiDB-lite"/>
    </source>
</evidence>
<dbReference type="Gene3D" id="3.40.710.10">
    <property type="entry name" value="DD-peptidase/beta-lactamase superfamily"/>
    <property type="match status" value="1"/>
</dbReference>
<feature type="region of interest" description="Disordered" evidence="4">
    <location>
        <begin position="165"/>
        <end position="187"/>
    </location>
</feature>
<dbReference type="RefSeq" id="WP_366922551.1">
    <property type="nucleotide sequence ID" value="NZ_CP121694.1"/>
</dbReference>
<dbReference type="AlphaFoldDB" id="A0AAU0USF9"/>
<dbReference type="GO" id="GO:0005886">
    <property type="term" value="C:plasma membrane"/>
    <property type="evidence" value="ECO:0007669"/>
    <property type="project" value="TreeGrafter"/>
</dbReference>
<evidence type="ECO:0000259" key="5">
    <source>
        <dbReference type="Pfam" id="PF00905"/>
    </source>
</evidence>
<feature type="domain" description="Penicillin-binding protein transpeptidase" evidence="5">
    <location>
        <begin position="257"/>
        <end position="561"/>
    </location>
</feature>
<comment type="subcellular location">
    <subcellularLocation>
        <location evidence="1">Membrane</location>
    </subcellularLocation>
</comment>
<reference evidence="7 8" key="1">
    <citation type="submission" date="2023-04" db="EMBL/GenBank/DDBJ databases">
        <authorList>
            <person name="Hsu D."/>
        </authorList>
    </citation>
    <scope>NUCLEOTIDE SEQUENCE [LARGE SCALE GENOMIC DNA]</scope>
    <source>
        <strain evidence="7 8">MK1</strain>
    </source>
</reference>
<keyword evidence="3" id="KW-0472">Membrane</keyword>
<dbReference type="InterPro" id="IPR050515">
    <property type="entry name" value="Beta-lactam/transpept"/>
</dbReference>
<dbReference type="InterPro" id="IPR036138">
    <property type="entry name" value="PBP_dimer_sf"/>
</dbReference>
<feature type="domain" description="Penicillin-binding protein dimerisation" evidence="6">
    <location>
        <begin position="49"/>
        <end position="196"/>
    </location>
</feature>
<dbReference type="EMBL" id="CP121694">
    <property type="protein sequence ID" value="WRO23166.1"/>
    <property type="molecule type" value="Genomic_DNA"/>
</dbReference>
<dbReference type="Pfam" id="PF03717">
    <property type="entry name" value="PBP_dimer"/>
    <property type="match status" value="1"/>
</dbReference>
<keyword evidence="8" id="KW-1185">Reference proteome</keyword>
<proteinExistence type="inferred from homology"/>
<dbReference type="SUPFAM" id="SSF56601">
    <property type="entry name" value="beta-lactamase/transpeptidase-like"/>
    <property type="match status" value="1"/>
</dbReference>